<evidence type="ECO:0000256" key="2">
    <source>
        <dbReference type="ARBA" id="ARBA00022741"/>
    </source>
</evidence>
<dbReference type="SMART" id="SM00382">
    <property type="entry name" value="AAA"/>
    <property type="match status" value="1"/>
</dbReference>
<dbReference type="EMBL" id="FQVA01000004">
    <property type="protein sequence ID" value="SHF87475.1"/>
    <property type="molecule type" value="Genomic_DNA"/>
</dbReference>
<dbReference type="GO" id="GO:0005524">
    <property type="term" value="F:ATP binding"/>
    <property type="evidence" value="ECO:0007669"/>
    <property type="project" value="UniProtKB-KW"/>
</dbReference>
<dbReference type="Pfam" id="PF00437">
    <property type="entry name" value="T2SSE"/>
    <property type="match status" value="1"/>
</dbReference>
<protein>
    <submittedName>
        <fullName evidence="5">General secretion pathway protein E</fullName>
    </submittedName>
</protein>
<dbReference type="GO" id="GO:0016887">
    <property type="term" value="F:ATP hydrolysis activity"/>
    <property type="evidence" value="ECO:0007669"/>
    <property type="project" value="TreeGrafter"/>
</dbReference>
<proteinExistence type="inferred from homology"/>
<dbReference type="AlphaFoldDB" id="A0A1M5F7J5"/>
<dbReference type="Gene3D" id="3.30.300.160">
    <property type="entry name" value="Type II secretion system, protein E, N-terminal domain"/>
    <property type="match status" value="1"/>
</dbReference>
<dbReference type="InterPro" id="IPR001482">
    <property type="entry name" value="T2SS/T4SS_dom"/>
</dbReference>
<keyword evidence="2" id="KW-0547">Nucleotide-binding</keyword>
<evidence type="ECO:0000259" key="4">
    <source>
        <dbReference type="PROSITE" id="PS00662"/>
    </source>
</evidence>
<organism evidence="5 6">
    <name type="scientific">Microbulbifer donghaiensis</name>
    <dbReference type="NCBI Taxonomy" id="494016"/>
    <lineage>
        <taxon>Bacteria</taxon>
        <taxon>Pseudomonadati</taxon>
        <taxon>Pseudomonadota</taxon>
        <taxon>Gammaproteobacteria</taxon>
        <taxon>Cellvibrionales</taxon>
        <taxon>Microbulbiferaceae</taxon>
        <taxon>Microbulbifer</taxon>
    </lineage>
</organism>
<dbReference type="Proteomes" id="UP000184170">
    <property type="component" value="Unassembled WGS sequence"/>
</dbReference>
<dbReference type="CDD" id="cd01129">
    <property type="entry name" value="PulE-GspE-like"/>
    <property type="match status" value="1"/>
</dbReference>
<evidence type="ECO:0000313" key="6">
    <source>
        <dbReference type="Proteomes" id="UP000184170"/>
    </source>
</evidence>
<dbReference type="FunFam" id="3.40.50.300:FF:000398">
    <property type="entry name" value="Type IV pilus assembly ATPase PilB"/>
    <property type="match status" value="1"/>
</dbReference>
<name>A0A1M5F7J5_9GAMM</name>
<dbReference type="InterPro" id="IPR003593">
    <property type="entry name" value="AAA+_ATPase"/>
</dbReference>
<dbReference type="SUPFAM" id="SSF52540">
    <property type="entry name" value="P-loop containing nucleoside triphosphate hydrolases"/>
    <property type="match status" value="1"/>
</dbReference>
<gene>
    <name evidence="5" type="ORF">SAMN04487965_2822</name>
</gene>
<feature type="domain" description="Bacterial type II secretion system protein E" evidence="4">
    <location>
        <begin position="404"/>
        <end position="418"/>
    </location>
</feature>
<dbReference type="InterPro" id="IPR027417">
    <property type="entry name" value="P-loop_NTPase"/>
</dbReference>
<dbReference type="SUPFAM" id="SSF160246">
    <property type="entry name" value="EspE N-terminal domain-like"/>
    <property type="match status" value="1"/>
</dbReference>
<evidence type="ECO:0000313" key="5">
    <source>
        <dbReference type="EMBL" id="SHF87475.1"/>
    </source>
</evidence>
<evidence type="ECO:0000256" key="1">
    <source>
        <dbReference type="ARBA" id="ARBA00006611"/>
    </source>
</evidence>
<dbReference type="OrthoDB" id="9804785at2"/>
<dbReference type="GO" id="GO:0005886">
    <property type="term" value="C:plasma membrane"/>
    <property type="evidence" value="ECO:0007669"/>
    <property type="project" value="TreeGrafter"/>
</dbReference>
<dbReference type="Gene3D" id="3.40.50.300">
    <property type="entry name" value="P-loop containing nucleotide triphosphate hydrolases"/>
    <property type="match status" value="1"/>
</dbReference>
<dbReference type="InterPro" id="IPR037257">
    <property type="entry name" value="T2SS_E_N_sf"/>
</dbReference>
<keyword evidence="3" id="KW-0067">ATP-binding</keyword>
<keyword evidence="6" id="KW-1185">Reference proteome</keyword>
<dbReference type="PANTHER" id="PTHR30258:SF13">
    <property type="entry name" value="SECRETION PATHWAY ATPASE-RELATED"/>
    <property type="match status" value="1"/>
</dbReference>
<dbReference type="PANTHER" id="PTHR30258">
    <property type="entry name" value="TYPE II SECRETION SYSTEM PROTEIN GSPE-RELATED"/>
    <property type="match status" value="1"/>
</dbReference>
<reference evidence="6" key="1">
    <citation type="submission" date="2016-11" db="EMBL/GenBank/DDBJ databases">
        <authorList>
            <person name="Varghese N."/>
            <person name="Submissions S."/>
        </authorList>
    </citation>
    <scope>NUCLEOTIDE SEQUENCE [LARGE SCALE GENOMIC DNA]</scope>
    <source>
        <strain evidence="6">CGMCC 1.7063</strain>
    </source>
</reference>
<dbReference type="RefSeq" id="WP_073276271.1">
    <property type="nucleotide sequence ID" value="NZ_FQVA01000004.1"/>
</dbReference>
<comment type="similarity">
    <text evidence="1">Belongs to the GSP E family.</text>
</comment>
<dbReference type="Pfam" id="PF05157">
    <property type="entry name" value="MshEN"/>
    <property type="match status" value="1"/>
</dbReference>
<dbReference type="Gene3D" id="3.30.450.90">
    <property type="match status" value="1"/>
</dbReference>
<accession>A0A1M5F7J5</accession>
<sequence length="591" mass="65305">MAVSKMADRLLDLPGILEDLVAQGYVSRMDANRLIGTPRTAEQAQMHPLTYIASCELDNLKRPGKLLDTDTLAQWLADTSSHGLYHIDPLKVNVAAVTEVMSFQFAKRHQILCVEANKDMLLVATAQPYTSGWEEQLEHTSGRAVQRVVADPADIQRYCVEFYSLANSISGASGLKGSSAAGNFEQLLELGKLKDPDADDQHIVNIVDWLLQHAFDQRASDIHIEPRRNVGRIRFRIDGVLHPIHELPDQVNAAVTSRLKILGRMNVAEKRKPQDGRIKTKRPDGSEVELRLSTLPTAFGEKLVMRIFDPEVLARSYSDLGLGGDDLARWQTMLARPNGIVLVTGPTGSGKTTTLYTGLKQLATSEVNVSTIEDPIEMVEESFNQTQVHHAIGLNFAAGIRTLMRQDPDIIMVGEIRDLETAQMAVQAALTGHLVISTLHTNDAPTAVTRLLDLGLPHYLLKSTVLGVMAQRLVRTLCPACKRKDKVSEEDWQALVRPWKAPLPETVYRPEGCLECRNTGYRGRQGIYEILPFTESIQALVTADCDLQQLRRQAMREGMNSLRLSGAKKVAAGITTVAEVLRVAPPPDIAF</sequence>
<evidence type="ECO:0000256" key="3">
    <source>
        <dbReference type="ARBA" id="ARBA00022840"/>
    </source>
</evidence>
<dbReference type="PROSITE" id="PS00662">
    <property type="entry name" value="T2SP_E"/>
    <property type="match status" value="1"/>
</dbReference>
<dbReference type="STRING" id="494016.SAMN04487965_2822"/>
<dbReference type="InterPro" id="IPR007831">
    <property type="entry name" value="T2SS_GspE_N"/>
</dbReference>